<name>A0ABV5T383_9MICO</name>
<comment type="caution">
    <text evidence="5">The sequence shown here is derived from an EMBL/GenBank/DDBJ whole genome shotgun (WGS) entry which is preliminary data.</text>
</comment>
<sequence>MTTTATEIVVVGGGSAGLSASLTLSRARRRVVVIDSGDPRNSSADGAHGLLGQEGIGPIDLLRKGREEVKSYGGRIIHARVIDARPDGDSFRIVTDSGDDISARAVVIATGTRDQLPDIPGLRERWGRDVIHCPYCHGWEIRDQRIGVLGTGPMSALQALMFNQWTTNVQFFPQGIDYGGDLAMLAATGISVGSQTVVGIVVQGDRLTGVHLDDGSTMALDAVVAPTATRARVDGLTGLGLDISESPAGTAVTVDAAGHTSVPGVWAAGNVAHPATQLSEAAANGARVAMTMNTELIFQDAERAVQEMENDR</sequence>
<protein>
    <submittedName>
        <fullName evidence="5">NAD(P)/FAD-dependent oxidoreductase</fullName>
    </submittedName>
</protein>
<organism evidence="5 6">
    <name type="scientific">Microbacterium terregens</name>
    <dbReference type="NCBI Taxonomy" id="69363"/>
    <lineage>
        <taxon>Bacteria</taxon>
        <taxon>Bacillati</taxon>
        <taxon>Actinomycetota</taxon>
        <taxon>Actinomycetes</taxon>
        <taxon>Micrococcales</taxon>
        <taxon>Microbacteriaceae</taxon>
        <taxon>Microbacterium</taxon>
    </lineage>
</organism>
<keyword evidence="6" id="KW-1185">Reference proteome</keyword>
<dbReference type="Gene3D" id="3.50.50.60">
    <property type="entry name" value="FAD/NAD(P)-binding domain"/>
    <property type="match status" value="2"/>
</dbReference>
<dbReference type="SUPFAM" id="SSF51905">
    <property type="entry name" value="FAD/NAD(P)-binding domain"/>
    <property type="match status" value="1"/>
</dbReference>
<evidence type="ECO:0000256" key="3">
    <source>
        <dbReference type="ARBA" id="ARBA00048132"/>
    </source>
</evidence>
<evidence type="ECO:0000256" key="2">
    <source>
        <dbReference type="ARBA" id="ARBA00023002"/>
    </source>
</evidence>
<dbReference type="InterPro" id="IPR023753">
    <property type="entry name" value="FAD/NAD-binding_dom"/>
</dbReference>
<comment type="catalytic activity">
    <reaction evidence="3">
        <text>[thioredoxin]-dithiol + NADP(+) = [thioredoxin]-disulfide + NADPH + H(+)</text>
        <dbReference type="Rhea" id="RHEA:20345"/>
        <dbReference type="Rhea" id="RHEA-COMP:10698"/>
        <dbReference type="Rhea" id="RHEA-COMP:10700"/>
        <dbReference type="ChEBI" id="CHEBI:15378"/>
        <dbReference type="ChEBI" id="CHEBI:29950"/>
        <dbReference type="ChEBI" id="CHEBI:50058"/>
        <dbReference type="ChEBI" id="CHEBI:57783"/>
        <dbReference type="ChEBI" id="CHEBI:58349"/>
        <dbReference type="EC" id="1.8.1.9"/>
    </reaction>
</comment>
<gene>
    <name evidence="5" type="ORF">ACFFPJ_14750</name>
</gene>
<reference evidence="5 6" key="1">
    <citation type="submission" date="2024-09" db="EMBL/GenBank/DDBJ databases">
        <authorList>
            <person name="Sun Q."/>
            <person name="Mori K."/>
        </authorList>
    </citation>
    <scope>NUCLEOTIDE SEQUENCE [LARGE SCALE GENOMIC DNA]</scope>
    <source>
        <strain evidence="5 6">JCM 1342</strain>
    </source>
</reference>
<dbReference type="InterPro" id="IPR036188">
    <property type="entry name" value="FAD/NAD-bd_sf"/>
</dbReference>
<keyword evidence="2" id="KW-0560">Oxidoreductase</keyword>
<dbReference type="RefSeq" id="WP_344714767.1">
    <property type="nucleotide sequence ID" value="NZ_BAAAWH010000001.1"/>
</dbReference>
<feature type="domain" description="FAD/NAD(P)-binding" evidence="4">
    <location>
        <begin position="7"/>
        <end position="283"/>
    </location>
</feature>
<dbReference type="PANTHER" id="PTHR48105">
    <property type="entry name" value="THIOREDOXIN REDUCTASE 1-RELATED-RELATED"/>
    <property type="match status" value="1"/>
</dbReference>
<accession>A0ABV5T383</accession>
<evidence type="ECO:0000256" key="1">
    <source>
        <dbReference type="ARBA" id="ARBA00022630"/>
    </source>
</evidence>
<evidence type="ECO:0000313" key="5">
    <source>
        <dbReference type="EMBL" id="MFB9647054.1"/>
    </source>
</evidence>
<dbReference type="PRINTS" id="PR00469">
    <property type="entry name" value="PNDRDTASEII"/>
</dbReference>
<proteinExistence type="predicted"/>
<dbReference type="Pfam" id="PF07992">
    <property type="entry name" value="Pyr_redox_2"/>
    <property type="match status" value="1"/>
</dbReference>
<evidence type="ECO:0000313" key="6">
    <source>
        <dbReference type="Proteomes" id="UP001589611"/>
    </source>
</evidence>
<keyword evidence="1" id="KW-0285">Flavoprotein</keyword>
<dbReference type="InterPro" id="IPR050097">
    <property type="entry name" value="Ferredoxin-NADP_redctase_2"/>
</dbReference>
<evidence type="ECO:0000259" key="4">
    <source>
        <dbReference type="Pfam" id="PF07992"/>
    </source>
</evidence>
<dbReference type="EMBL" id="JBHMBE010000004">
    <property type="protein sequence ID" value="MFB9647054.1"/>
    <property type="molecule type" value="Genomic_DNA"/>
</dbReference>
<dbReference type="Proteomes" id="UP001589611">
    <property type="component" value="Unassembled WGS sequence"/>
</dbReference>
<dbReference type="PRINTS" id="PR00368">
    <property type="entry name" value="FADPNR"/>
</dbReference>